<dbReference type="PANTHER" id="PTHR33841">
    <property type="entry name" value="DNA METHYLTRANSFERASE YEEA-RELATED"/>
    <property type="match status" value="1"/>
</dbReference>
<dbReference type="RefSeq" id="WP_105074999.1">
    <property type="nucleotide sequence ID" value="NZ_PPGH01000040.1"/>
</dbReference>
<organism evidence="10 11">
    <name type="scientific">Chromatium okenii</name>
    <dbReference type="NCBI Taxonomy" id="61644"/>
    <lineage>
        <taxon>Bacteria</taxon>
        <taxon>Pseudomonadati</taxon>
        <taxon>Pseudomonadota</taxon>
        <taxon>Gammaproteobacteria</taxon>
        <taxon>Chromatiales</taxon>
        <taxon>Chromatiaceae</taxon>
        <taxon>Chromatium</taxon>
    </lineage>
</organism>
<dbReference type="InterPro" id="IPR046820">
    <property type="entry name" value="MmeI_TRD"/>
</dbReference>
<dbReference type="EC" id="2.1.1.72" evidence="1"/>
<dbReference type="GO" id="GO:0009007">
    <property type="term" value="F:site-specific DNA-methyltransferase (adenine-specific) activity"/>
    <property type="evidence" value="ECO:0007669"/>
    <property type="project" value="UniProtKB-EC"/>
</dbReference>
<comment type="caution">
    <text evidence="10">The sequence shown here is derived from an EMBL/GenBank/DDBJ whole genome shotgun (WGS) entry which is preliminary data.</text>
</comment>
<dbReference type="Pfam" id="PF20473">
    <property type="entry name" value="MmeI_Mtase"/>
    <property type="match status" value="1"/>
</dbReference>
<dbReference type="GO" id="GO:0032259">
    <property type="term" value="P:methylation"/>
    <property type="evidence" value="ECO:0007669"/>
    <property type="project" value="UniProtKB-KW"/>
</dbReference>
<dbReference type="SUPFAM" id="SSF53335">
    <property type="entry name" value="S-adenosyl-L-methionine-dependent methyltransferases"/>
    <property type="match status" value="1"/>
</dbReference>
<evidence type="ECO:0000259" key="8">
    <source>
        <dbReference type="Pfam" id="PF20467"/>
    </source>
</evidence>
<evidence type="ECO:0000313" key="11">
    <source>
        <dbReference type="Proteomes" id="UP000239936"/>
    </source>
</evidence>
<protein>
    <recommendedName>
        <fullName evidence="1">site-specific DNA-methyltransferase (adenine-specific)</fullName>
        <ecNumber evidence="1">2.1.1.72</ecNumber>
    </recommendedName>
</protein>
<keyword evidence="2 10" id="KW-0489">Methyltransferase</keyword>
<dbReference type="Pfam" id="PF20464">
    <property type="entry name" value="MmeI_N"/>
    <property type="match status" value="1"/>
</dbReference>
<reference evidence="10 11" key="1">
    <citation type="submission" date="2018-01" db="EMBL/GenBank/DDBJ databases">
        <title>The complete genome sequence of Chromatium okenii LaCa, a purple sulfur bacterium with a turbulent life.</title>
        <authorList>
            <person name="Luedin S.M."/>
            <person name="Liechti N."/>
            <person name="Storelli N."/>
            <person name="Danza F."/>
            <person name="Wittwer M."/>
            <person name="Pothier J.F."/>
            <person name="Tonolla M.A."/>
        </authorList>
    </citation>
    <scope>NUCLEOTIDE SEQUENCE [LARGE SCALE GENOMIC DNA]</scope>
    <source>
        <strain evidence="10 11">LaCa</strain>
    </source>
</reference>
<dbReference type="Proteomes" id="UP000239936">
    <property type="component" value="Unassembled WGS sequence"/>
</dbReference>
<feature type="domain" description="MmeI-like target recognition" evidence="7">
    <location>
        <begin position="619"/>
        <end position="821"/>
    </location>
</feature>
<evidence type="ECO:0000259" key="5">
    <source>
        <dbReference type="Pfam" id="PF20464"/>
    </source>
</evidence>
<dbReference type="EMBL" id="PPGH01000040">
    <property type="protein sequence ID" value="PQJ94822.1"/>
    <property type="molecule type" value="Genomic_DNA"/>
</dbReference>
<evidence type="ECO:0000256" key="3">
    <source>
        <dbReference type="ARBA" id="ARBA00022679"/>
    </source>
</evidence>
<dbReference type="OrthoDB" id="5749002at2"/>
<evidence type="ECO:0000256" key="4">
    <source>
        <dbReference type="ARBA" id="ARBA00047942"/>
    </source>
</evidence>
<dbReference type="Pfam" id="PF20467">
    <property type="entry name" value="MmeI_C"/>
    <property type="match status" value="1"/>
</dbReference>
<feature type="domain" description="MmeI-like helicase spacer" evidence="6">
    <location>
        <begin position="179"/>
        <end position="257"/>
    </location>
</feature>
<name>A0A2S7XN29_9GAMM</name>
<proteinExistence type="predicted"/>
<evidence type="ECO:0000256" key="2">
    <source>
        <dbReference type="ARBA" id="ARBA00022603"/>
    </source>
</evidence>
<feature type="domain" description="MmeI-like DNA-methyltransferase" evidence="9">
    <location>
        <begin position="337"/>
        <end position="596"/>
    </location>
</feature>
<accession>A0A2S7XN29</accession>
<evidence type="ECO:0000256" key="1">
    <source>
        <dbReference type="ARBA" id="ARBA00011900"/>
    </source>
</evidence>
<dbReference type="PANTHER" id="PTHR33841:SF1">
    <property type="entry name" value="DNA METHYLTRANSFERASE A"/>
    <property type="match status" value="1"/>
</dbReference>
<feature type="domain" description="MmeI-like N-terminal" evidence="5">
    <location>
        <begin position="11"/>
        <end position="173"/>
    </location>
</feature>
<dbReference type="InterPro" id="IPR050953">
    <property type="entry name" value="N4_N6_ade-DNA_methylase"/>
</dbReference>
<gene>
    <name evidence="10" type="ORF">CXB77_18240</name>
</gene>
<dbReference type="InterPro" id="IPR046818">
    <property type="entry name" value="MmeI_C"/>
</dbReference>
<dbReference type="InterPro" id="IPR046816">
    <property type="entry name" value="MmeI_Mtase"/>
</dbReference>
<dbReference type="Pfam" id="PF20465">
    <property type="entry name" value="MmeI_hel"/>
    <property type="match status" value="1"/>
</dbReference>
<dbReference type="InterPro" id="IPR046817">
    <property type="entry name" value="MmeI_N"/>
</dbReference>
<dbReference type="Gene3D" id="3.40.50.150">
    <property type="entry name" value="Vaccinia Virus protein VP39"/>
    <property type="match status" value="1"/>
</dbReference>
<evidence type="ECO:0000259" key="6">
    <source>
        <dbReference type="Pfam" id="PF20465"/>
    </source>
</evidence>
<feature type="domain" description="MmeI-like C-terminal" evidence="8">
    <location>
        <begin position="824"/>
        <end position="904"/>
    </location>
</feature>
<keyword evidence="3 10" id="KW-0808">Transferase</keyword>
<dbReference type="InterPro" id="IPR046819">
    <property type="entry name" value="MmeI_hel"/>
</dbReference>
<sequence>MPLSWNEIKDRALQFSREWADECAEDAEAKSFWDGFFNIFGVSRRRLANFERRVKTVDGRTGYIDLLWKGKLLVEHKSRGKSLDRAHTQATDYFHGLKERELPHYVLVCDFARFRLYDLEENEQHDFLLSELVNHVHLFGFMAGYQTVAYKEQDPINLKAAERMGLLHDKLKSSGYDGHALEVYLVRLVFCLFAEHTGIFEVNQFQDLIEQRTAEDGQDLAQWLANCFEVLNAPHEKRLTHLDPQLAAFRYINGQLFAEHLPTAAFDREMRELLLEGCALDWGRISPAIFGALFQSVMDAKNRRHLGAHYTSETNILKLIKPLFLDELRAEFERVKRQSKSNLFAFQEKLASLKFLDPACGCGNFLVIVYRELRLLELEVLRALFGASKDLSIGVELNIRCNVNQFYGIEIEEFPAQIAQTALWLTDHQMNQLASQEFGINYLRIPLTHSATIRHGNALQVDWCDVVTPAELNYILGNPPFVGSKYMSDAQRTEVASIFYDVKGAGILDFVSAWYRKAADYMKDQPSIKTAFVSTNSVTQGEQVGVLWPDLLKRGVKIHFAHRTFQWSSEAKGKAAVHCVIVGFALYETTNKQLFDYETAQAEAIETKAKNINPYLVDASDTVVSKRNKPICNAPKIGIGNKPIDDGNYLFTTEERDEFINREPAAATYFRRWLGSDEFINGYERWCLWLGKCPPDHLQKMPEAMKRVHAVQRFRLASKSKPTNKLADMPTRFHVENMPNSRYLVIPEVSSEKRRYIPIGFLEPETLASSLVKIVSDATLYHFGVLTSAMHMAWMRTVCGRLESRYRYSVGIVYNNFSWPESITDKQRNKIEQAAQAVLDARDQSPNASLATLYDPLTMPAELVKAHRQLDAAVDAAYSKQKFSGETDRVAFLFERYQQLTAPLDPQPPQRRKRV</sequence>
<comment type="catalytic activity">
    <reaction evidence="4">
        <text>a 2'-deoxyadenosine in DNA + S-adenosyl-L-methionine = an N(6)-methyl-2'-deoxyadenosine in DNA + S-adenosyl-L-homocysteine + H(+)</text>
        <dbReference type="Rhea" id="RHEA:15197"/>
        <dbReference type="Rhea" id="RHEA-COMP:12418"/>
        <dbReference type="Rhea" id="RHEA-COMP:12419"/>
        <dbReference type="ChEBI" id="CHEBI:15378"/>
        <dbReference type="ChEBI" id="CHEBI:57856"/>
        <dbReference type="ChEBI" id="CHEBI:59789"/>
        <dbReference type="ChEBI" id="CHEBI:90615"/>
        <dbReference type="ChEBI" id="CHEBI:90616"/>
        <dbReference type="EC" id="2.1.1.72"/>
    </reaction>
</comment>
<evidence type="ECO:0000313" key="10">
    <source>
        <dbReference type="EMBL" id="PQJ94822.1"/>
    </source>
</evidence>
<evidence type="ECO:0000259" key="7">
    <source>
        <dbReference type="Pfam" id="PF20466"/>
    </source>
</evidence>
<dbReference type="InterPro" id="IPR029063">
    <property type="entry name" value="SAM-dependent_MTases_sf"/>
</dbReference>
<evidence type="ECO:0000259" key="9">
    <source>
        <dbReference type="Pfam" id="PF20473"/>
    </source>
</evidence>
<keyword evidence="11" id="KW-1185">Reference proteome</keyword>
<dbReference type="Pfam" id="PF20466">
    <property type="entry name" value="MmeI_TRD"/>
    <property type="match status" value="1"/>
</dbReference>
<dbReference type="AlphaFoldDB" id="A0A2S7XN29"/>